<dbReference type="SMART" id="SM00220">
    <property type="entry name" value="S_TKc"/>
    <property type="match status" value="1"/>
</dbReference>
<feature type="region of interest" description="Disordered" evidence="11">
    <location>
        <begin position="1049"/>
        <end position="1078"/>
    </location>
</feature>
<dbReference type="SUPFAM" id="SSF56112">
    <property type="entry name" value="Protein kinase-like (PK-like)"/>
    <property type="match status" value="1"/>
</dbReference>
<dbReference type="PANTHER" id="PTHR24346:SF110">
    <property type="entry name" value="NON-SPECIFIC SERINE_THREONINE PROTEIN KINASE"/>
    <property type="match status" value="1"/>
</dbReference>
<dbReference type="Gene3D" id="1.10.510.10">
    <property type="entry name" value="Transferase(Phosphotransferase) domain 1"/>
    <property type="match status" value="1"/>
</dbReference>
<keyword evidence="8" id="KW-0067">ATP-binding</keyword>
<protein>
    <recommendedName>
        <fullName evidence="2">non-specific serine/threonine protein kinase</fullName>
        <ecNumber evidence="2">2.7.11.1</ecNumber>
    </recommendedName>
</protein>
<sequence>MDRQQTVPPRPPTRRKPLSDATLRANIVSPVPRAAKATADYSSSGPSLPHNESLVPNGTLRIRNRSESPENKRLSAVSGDRDLQWKRNSAISTSSTNASGRQKKRKSLIGPWQLGKTIGHGGCSRVRLVRHSVNTNLYGAAKIISKANAEKVRALSLANLIESAEKGDQNLLVDGKIIPFGLDREITIMKLLEHKNIVRLYDIWENRNELFVLVNPLFSWSLTVSPSYLIMEYVKGGELFTHIDENRGLDEDEAVWLFRQIIAALLYCHRLNIHHRDLKPENILLDEETHTIKLVDFGMAALQPPGRYLSTPCGSPHYAAPEVVSKSPYDGGQADVWSCGVILYVMLSGYTPFNYDGDHNIRQMFHAIKRADYYMPETFSKEAQDLLRRIFVPNPRHRITMESIWAHPLLHKYDADFGFASLAEMVGPMPKIEEWKVKTRRDINGELLRNLRCLWHSEKEDVLIERLLNNEPNQEKYFYNALEKHRDEHLENYEGHAGVAYSASDYHHIKAPPRLDHEPLVSQEARQRSKSQFSILNDEHLHSPSLYYDAPASDKSYDPFRASKTPIVGSSHPYTNVTVHRAATSSTGGRPRGQSSLKNTNSLRVTTLKKNGQPGSIISSTSSPKKSSSPSTTSRLPRKVTSRGKSVSRASLPRSSLSRSSMGTAMWPSSPPGVVRPNSTYKRGVSFHHMRRSSTSSAITSKPKQHTGQQVTPDSQESAHSSQQHALSEMPLRLSNPSMCTPDVRSKKEAKRFSKTPKIRVRRPVDASQDVDTEARKVSTELGKACEEAFFRSSVGSSTQASETEKITAYETPPSSFLTQRSKQTLRFADRPSGLCNADSAQTRPLPSLPETPNSFLKRELVETRRRLAAYRAAEGDDDTTANLSEVMAHIDGLLQGGSITESRPASGRQDETTTDIANYLPSINEDDEARGRRFRRIEERRAATDPVHIPRPLPSPRRYTEQSTTIRVIEPSSPTAITPRPLNIRKRSGEALVATPTHDITTAYAGTSTDPSYLRPQEPRDWLSRFNDNAVTEPSSLVCQTDITTDNVHSPAKKKSSWFRRRAPASEPTGHVRPMLPTWQDAEDPTIRSGRAALKPGVERPVASAASSEFPIREKRDEKPGLREGFLKIFSKKSDKKIRGSRFDIGASTDFDDNESSHSTSFSSRRTPSSDRHASEPTSSSFQQNWLSRFLHIKPYRHVMLIRLPRPTARRRLLSLIRSWEQHGLVILPPPSTPEPSSRAGVRRSRQSYLNGAQDQHSATRNPNAIFCSLCKPNTLGLKPVTFSLELFVVLRDGMRTGVTVCRAAQLRGAASSLKRVCKELEGWIEGRGWGLSGEEQGTEEIEDWVTDALG</sequence>
<feature type="compositionally biased region" description="Low complexity" evidence="11">
    <location>
        <begin position="647"/>
        <end position="661"/>
    </location>
</feature>
<dbReference type="InterPro" id="IPR008271">
    <property type="entry name" value="Ser/Thr_kinase_AS"/>
</dbReference>
<keyword evidence="5" id="KW-0808">Transferase</keyword>
<evidence type="ECO:0000256" key="4">
    <source>
        <dbReference type="ARBA" id="ARBA00022553"/>
    </source>
</evidence>
<feature type="compositionally biased region" description="Basic residues" evidence="11">
    <location>
        <begin position="748"/>
        <end position="762"/>
    </location>
</feature>
<accession>A0A6A6HIX7</accession>
<evidence type="ECO:0000313" key="14">
    <source>
        <dbReference type="Proteomes" id="UP000800092"/>
    </source>
</evidence>
<feature type="compositionally biased region" description="Low complexity" evidence="11">
    <location>
        <begin position="1158"/>
        <end position="1168"/>
    </location>
</feature>
<feature type="compositionally biased region" description="Low complexity" evidence="11">
    <location>
        <begin position="715"/>
        <end position="729"/>
    </location>
</feature>
<organism evidence="13 14">
    <name type="scientific">Viridothelium virens</name>
    <name type="common">Speckled blister lichen</name>
    <name type="synonym">Trypethelium virens</name>
    <dbReference type="NCBI Taxonomy" id="1048519"/>
    <lineage>
        <taxon>Eukaryota</taxon>
        <taxon>Fungi</taxon>
        <taxon>Dikarya</taxon>
        <taxon>Ascomycota</taxon>
        <taxon>Pezizomycotina</taxon>
        <taxon>Dothideomycetes</taxon>
        <taxon>Dothideomycetes incertae sedis</taxon>
        <taxon>Trypetheliales</taxon>
        <taxon>Trypetheliaceae</taxon>
        <taxon>Viridothelium</taxon>
    </lineage>
</organism>
<dbReference type="EMBL" id="ML991778">
    <property type="protein sequence ID" value="KAF2237779.1"/>
    <property type="molecule type" value="Genomic_DNA"/>
</dbReference>
<evidence type="ECO:0000259" key="12">
    <source>
        <dbReference type="PROSITE" id="PS50011"/>
    </source>
</evidence>
<dbReference type="PROSITE" id="PS50011">
    <property type="entry name" value="PROTEIN_KINASE_DOM"/>
    <property type="match status" value="1"/>
</dbReference>
<evidence type="ECO:0000256" key="8">
    <source>
        <dbReference type="ARBA" id="ARBA00022840"/>
    </source>
</evidence>
<dbReference type="InterPro" id="IPR031850">
    <property type="entry name" value="Fungal_KA1_dom"/>
</dbReference>
<feature type="compositionally biased region" description="Polar residues" evidence="11">
    <location>
        <begin position="693"/>
        <end position="714"/>
    </location>
</feature>
<keyword evidence="7 13" id="KW-0418">Kinase</keyword>
<feature type="domain" description="Protein kinase" evidence="12">
    <location>
        <begin position="112"/>
        <end position="410"/>
    </location>
</feature>
<dbReference type="GO" id="GO:0004674">
    <property type="term" value="F:protein serine/threonine kinase activity"/>
    <property type="evidence" value="ECO:0007669"/>
    <property type="project" value="UniProtKB-KW"/>
</dbReference>
<dbReference type="GO" id="GO:0005938">
    <property type="term" value="C:cell cortex"/>
    <property type="evidence" value="ECO:0007669"/>
    <property type="project" value="UniProtKB-ARBA"/>
</dbReference>
<keyword evidence="14" id="KW-1185">Reference proteome</keyword>
<feature type="region of interest" description="Disordered" evidence="11">
    <location>
        <begin position="1094"/>
        <end position="1118"/>
    </location>
</feature>
<evidence type="ECO:0000256" key="9">
    <source>
        <dbReference type="ARBA" id="ARBA00047899"/>
    </source>
</evidence>
<comment type="catalytic activity">
    <reaction evidence="9">
        <text>L-threonyl-[protein] + ATP = O-phospho-L-threonyl-[protein] + ADP + H(+)</text>
        <dbReference type="Rhea" id="RHEA:46608"/>
        <dbReference type="Rhea" id="RHEA-COMP:11060"/>
        <dbReference type="Rhea" id="RHEA-COMP:11605"/>
        <dbReference type="ChEBI" id="CHEBI:15378"/>
        <dbReference type="ChEBI" id="CHEBI:30013"/>
        <dbReference type="ChEBI" id="CHEBI:30616"/>
        <dbReference type="ChEBI" id="CHEBI:61977"/>
        <dbReference type="ChEBI" id="CHEBI:456216"/>
        <dbReference type="EC" id="2.7.11.1"/>
    </reaction>
</comment>
<evidence type="ECO:0000256" key="7">
    <source>
        <dbReference type="ARBA" id="ARBA00022777"/>
    </source>
</evidence>
<dbReference type="GO" id="GO:0005524">
    <property type="term" value="F:ATP binding"/>
    <property type="evidence" value="ECO:0007669"/>
    <property type="project" value="UniProtKB-KW"/>
</dbReference>
<dbReference type="EC" id="2.7.11.1" evidence="2"/>
<feature type="region of interest" description="Disordered" evidence="11">
    <location>
        <begin position="582"/>
        <end position="772"/>
    </location>
</feature>
<comment type="catalytic activity">
    <reaction evidence="10">
        <text>L-seryl-[protein] + ATP = O-phospho-L-seryl-[protein] + ADP + H(+)</text>
        <dbReference type="Rhea" id="RHEA:17989"/>
        <dbReference type="Rhea" id="RHEA-COMP:9863"/>
        <dbReference type="Rhea" id="RHEA-COMP:11604"/>
        <dbReference type="ChEBI" id="CHEBI:15378"/>
        <dbReference type="ChEBI" id="CHEBI:29999"/>
        <dbReference type="ChEBI" id="CHEBI:30616"/>
        <dbReference type="ChEBI" id="CHEBI:83421"/>
        <dbReference type="ChEBI" id="CHEBI:456216"/>
        <dbReference type="EC" id="2.7.11.1"/>
    </reaction>
</comment>
<dbReference type="GO" id="GO:0035556">
    <property type="term" value="P:intracellular signal transduction"/>
    <property type="evidence" value="ECO:0007669"/>
    <property type="project" value="TreeGrafter"/>
</dbReference>
<gene>
    <name evidence="13" type="ORF">EV356DRAFT_529705</name>
</gene>
<feature type="compositionally biased region" description="Low complexity" evidence="11">
    <location>
        <begin position="616"/>
        <end position="634"/>
    </location>
</feature>
<evidence type="ECO:0000256" key="2">
    <source>
        <dbReference type="ARBA" id="ARBA00012513"/>
    </source>
</evidence>
<feature type="compositionally biased region" description="Basic and acidic residues" evidence="11">
    <location>
        <begin position="64"/>
        <end position="85"/>
    </location>
</feature>
<feature type="region of interest" description="Disordered" evidence="11">
    <location>
        <begin position="1145"/>
        <end position="1181"/>
    </location>
</feature>
<dbReference type="PANTHER" id="PTHR24346">
    <property type="entry name" value="MAP/MICROTUBULE AFFINITY-REGULATING KINASE"/>
    <property type="match status" value="1"/>
</dbReference>
<evidence type="ECO:0000256" key="10">
    <source>
        <dbReference type="ARBA" id="ARBA00048679"/>
    </source>
</evidence>
<evidence type="ECO:0000256" key="11">
    <source>
        <dbReference type="SAM" id="MobiDB-lite"/>
    </source>
</evidence>
<evidence type="ECO:0000256" key="3">
    <source>
        <dbReference type="ARBA" id="ARBA00022527"/>
    </source>
</evidence>
<dbReference type="FunFam" id="1.10.510.10:FF:000571">
    <property type="entry name" value="Maternal embryonic leucine zipper kinase"/>
    <property type="match status" value="1"/>
</dbReference>
<keyword evidence="4" id="KW-0597">Phosphoprotein</keyword>
<dbReference type="PROSITE" id="PS00108">
    <property type="entry name" value="PROTEIN_KINASE_ST"/>
    <property type="match status" value="1"/>
</dbReference>
<dbReference type="InterPro" id="IPR000719">
    <property type="entry name" value="Prot_kinase_dom"/>
</dbReference>
<keyword evidence="6" id="KW-0547">Nucleotide-binding</keyword>
<evidence type="ECO:0000256" key="6">
    <source>
        <dbReference type="ARBA" id="ARBA00022741"/>
    </source>
</evidence>
<dbReference type="OrthoDB" id="504170at2759"/>
<feature type="compositionally biased region" description="Basic residues" evidence="11">
    <location>
        <begin position="1052"/>
        <end position="1064"/>
    </location>
</feature>
<dbReference type="Proteomes" id="UP000800092">
    <property type="component" value="Unassembled WGS sequence"/>
</dbReference>
<dbReference type="InterPro" id="IPR043024">
    <property type="entry name" value="KA1_sf_fungal"/>
</dbReference>
<proteinExistence type="inferred from homology"/>
<comment type="similarity">
    <text evidence="1">Belongs to the protein kinase superfamily. CAMK Ser/Thr protein kinase family. NIM1 subfamily.</text>
</comment>
<dbReference type="Pfam" id="PF16797">
    <property type="entry name" value="Fungal_KA1"/>
    <property type="match status" value="1"/>
</dbReference>
<keyword evidence="3" id="KW-0723">Serine/threonine-protein kinase</keyword>
<feature type="compositionally biased region" description="Polar residues" evidence="11">
    <location>
        <begin position="582"/>
        <end position="614"/>
    </location>
</feature>
<reference evidence="13" key="1">
    <citation type="journal article" date="2020" name="Stud. Mycol.">
        <title>101 Dothideomycetes genomes: a test case for predicting lifestyles and emergence of pathogens.</title>
        <authorList>
            <person name="Haridas S."/>
            <person name="Albert R."/>
            <person name="Binder M."/>
            <person name="Bloem J."/>
            <person name="Labutti K."/>
            <person name="Salamov A."/>
            <person name="Andreopoulos B."/>
            <person name="Baker S."/>
            <person name="Barry K."/>
            <person name="Bills G."/>
            <person name="Bluhm B."/>
            <person name="Cannon C."/>
            <person name="Castanera R."/>
            <person name="Culley D."/>
            <person name="Daum C."/>
            <person name="Ezra D."/>
            <person name="Gonzalez J."/>
            <person name="Henrissat B."/>
            <person name="Kuo A."/>
            <person name="Liang C."/>
            <person name="Lipzen A."/>
            <person name="Lutzoni F."/>
            <person name="Magnuson J."/>
            <person name="Mondo S."/>
            <person name="Nolan M."/>
            <person name="Ohm R."/>
            <person name="Pangilinan J."/>
            <person name="Park H.-J."/>
            <person name="Ramirez L."/>
            <person name="Alfaro M."/>
            <person name="Sun H."/>
            <person name="Tritt A."/>
            <person name="Yoshinaga Y."/>
            <person name="Zwiers L.-H."/>
            <person name="Turgeon B."/>
            <person name="Goodwin S."/>
            <person name="Spatafora J."/>
            <person name="Crous P."/>
            <person name="Grigoriev I."/>
        </authorList>
    </citation>
    <scope>NUCLEOTIDE SEQUENCE</scope>
    <source>
        <strain evidence="13">Tuck. ex Michener</strain>
    </source>
</reference>
<dbReference type="InterPro" id="IPR011009">
    <property type="entry name" value="Kinase-like_dom_sf"/>
</dbReference>
<feature type="compositionally biased region" description="Low complexity" evidence="11">
    <location>
        <begin position="88"/>
        <end position="99"/>
    </location>
</feature>
<feature type="compositionally biased region" description="Polar residues" evidence="11">
    <location>
        <begin position="839"/>
        <end position="855"/>
    </location>
</feature>
<evidence type="ECO:0000313" key="13">
    <source>
        <dbReference type="EMBL" id="KAF2237779.1"/>
    </source>
</evidence>
<dbReference type="Gene3D" id="3.30.310.220">
    <property type="entry name" value="Fungal kinase associated-1 domain"/>
    <property type="match status" value="1"/>
</dbReference>
<feature type="region of interest" description="Disordered" evidence="11">
    <location>
        <begin position="1"/>
        <end position="106"/>
    </location>
</feature>
<name>A0A6A6HIX7_VIRVR</name>
<feature type="region of interest" description="Disordered" evidence="11">
    <location>
        <begin position="834"/>
        <end position="857"/>
    </location>
</feature>
<evidence type="ECO:0000256" key="5">
    <source>
        <dbReference type="ARBA" id="ARBA00022679"/>
    </source>
</evidence>
<dbReference type="Pfam" id="PF00069">
    <property type="entry name" value="Pkinase"/>
    <property type="match status" value="1"/>
</dbReference>
<evidence type="ECO:0000256" key="1">
    <source>
        <dbReference type="ARBA" id="ARBA00010791"/>
    </source>
</evidence>